<reference evidence="3" key="1">
    <citation type="journal article" date="2017" name="Nat. Microbiol.">
        <title>Global analysis of biosynthetic gene clusters reveals vast potential of secondary metabolite production in Penicillium species.</title>
        <authorList>
            <person name="Nielsen J.C."/>
            <person name="Grijseels S."/>
            <person name="Prigent S."/>
            <person name="Ji B."/>
            <person name="Dainat J."/>
            <person name="Nielsen K.F."/>
            <person name="Frisvad J.C."/>
            <person name="Workman M."/>
            <person name="Nielsen J."/>
        </authorList>
    </citation>
    <scope>NUCLEOTIDE SEQUENCE [LARGE SCALE GENOMIC DNA]</scope>
    <source>
        <strain evidence="3">IBT 29486</strain>
    </source>
</reference>
<dbReference type="InterPro" id="IPR009799">
    <property type="entry name" value="EthD_dom"/>
</dbReference>
<keyword evidence="3" id="KW-1185">Reference proteome</keyword>
<name>A0A1V6S8U6_9EURO</name>
<comment type="similarity">
    <text evidence="1">Belongs to the tpcK family.</text>
</comment>
<gene>
    <name evidence="2" type="ORF">PENVUL_c004G07599</name>
</gene>
<dbReference type="Proteomes" id="UP000191518">
    <property type="component" value="Unassembled WGS sequence"/>
</dbReference>
<comment type="caution">
    <text evidence="2">The sequence shown here is derived from an EMBL/GenBank/DDBJ whole genome shotgun (WGS) entry which is preliminary data.</text>
</comment>
<dbReference type="NCBIfam" id="TIGR02118">
    <property type="entry name" value="EthD family reductase"/>
    <property type="match status" value="1"/>
</dbReference>
<dbReference type="GO" id="GO:0016491">
    <property type="term" value="F:oxidoreductase activity"/>
    <property type="evidence" value="ECO:0007669"/>
    <property type="project" value="InterPro"/>
</dbReference>
<dbReference type="PANTHER" id="PTHR40260:SF2">
    <property type="entry name" value="BLR8190 PROTEIN"/>
    <property type="match status" value="1"/>
</dbReference>
<dbReference type="OrthoDB" id="4892971at2759"/>
<sequence length="104" mass="11718">MTFSSIVMYPNNPDIQFDEPYYMKTHMPLVEATWKPHGLISWKVTKYPTAFDGSRSEFLIMATLEWESEDSLKAALQAPGTVEVFADIPNFTNSKPVTLAGSQL</sequence>
<dbReference type="SUPFAM" id="SSF54909">
    <property type="entry name" value="Dimeric alpha+beta barrel"/>
    <property type="match status" value="1"/>
</dbReference>
<evidence type="ECO:0000313" key="3">
    <source>
        <dbReference type="Proteomes" id="UP000191518"/>
    </source>
</evidence>
<evidence type="ECO:0000313" key="2">
    <source>
        <dbReference type="EMBL" id="OQE10472.1"/>
    </source>
</evidence>
<dbReference type="PANTHER" id="PTHR40260">
    <property type="entry name" value="BLR8190 PROTEIN"/>
    <property type="match status" value="1"/>
</dbReference>
<protein>
    <recommendedName>
        <fullName evidence="4">EthD domain-containing protein</fullName>
    </recommendedName>
</protein>
<organism evidence="2 3">
    <name type="scientific">Penicillium vulpinum</name>
    <dbReference type="NCBI Taxonomy" id="29845"/>
    <lineage>
        <taxon>Eukaryota</taxon>
        <taxon>Fungi</taxon>
        <taxon>Dikarya</taxon>
        <taxon>Ascomycota</taxon>
        <taxon>Pezizomycotina</taxon>
        <taxon>Eurotiomycetes</taxon>
        <taxon>Eurotiomycetidae</taxon>
        <taxon>Eurotiales</taxon>
        <taxon>Aspergillaceae</taxon>
        <taxon>Penicillium</taxon>
    </lineage>
</organism>
<dbReference type="EMBL" id="MDYP01000004">
    <property type="protein sequence ID" value="OQE10472.1"/>
    <property type="molecule type" value="Genomic_DNA"/>
</dbReference>
<evidence type="ECO:0008006" key="4">
    <source>
        <dbReference type="Google" id="ProtNLM"/>
    </source>
</evidence>
<dbReference type="InterPro" id="IPR011008">
    <property type="entry name" value="Dimeric_a/b-barrel"/>
</dbReference>
<dbReference type="STRING" id="29845.A0A1V6S8U6"/>
<accession>A0A1V6S8U6</accession>
<evidence type="ECO:0000256" key="1">
    <source>
        <dbReference type="ARBA" id="ARBA00005986"/>
    </source>
</evidence>
<dbReference type="AlphaFoldDB" id="A0A1V6S8U6"/>
<proteinExistence type="inferred from homology"/>
<dbReference type="Gene3D" id="3.30.70.100">
    <property type="match status" value="1"/>
</dbReference>